<evidence type="ECO:0000256" key="1">
    <source>
        <dbReference type="SAM" id="Phobius"/>
    </source>
</evidence>
<feature type="transmembrane region" description="Helical" evidence="1">
    <location>
        <begin position="79"/>
        <end position="100"/>
    </location>
</feature>
<name>A0A953HZR7_9BACT</name>
<keyword evidence="1" id="KW-0812">Transmembrane</keyword>
<dbReference type="RefSeq" id="WP_222581253.1">
    <property type="nucleotide sequence ID" value="NZ_JAHVHU010000017.1"/>
</dbReference>
<organism evidence="2 3">
    <name type="scientific">Membranihabitans marinus</name>
    <dbReference type="NCBI Taxonomy" id="1227546"/>
    <lineage>
        <taxon>Bacteria</taxon>
        <taxon>Pseudomonadati</taxon>
        <taxon>Bacteroidota</taxon>
        <taxon>Saprospiria</taxon>
        <taxon>Saprospirales</taxon>
        <taxon>Saprospiraceae</taxon>
        <taxon>Membranihabitans</taxon>
    </lineage>
</organism>
<feature type="transmembrane region" description="Helical" evidence="1">
    <location>
        <begin position="131"/>
        <end position="154"/>
    </location>
</feature>
<protein>
    <submittedName>
        <fullName evidence="2">DUF4199 domain-containing protein</fullName>
    </submittedName>
</protein>
<feature type="transmembrane region" description="Helical" evidence="1">
    <location>
        <begin position="39"/>
        <end position="58"/>
    </location>
</feature>
<dbReference type="Proteomes" id="UP000753961">
    <property type="component" value="Unassembled WGS sequence"/>
</dbReference>
<dbReference type="Pfam" id="PF13858">
    <property type="entry name" value="DUF4199"/>
    <property type="match status" value="1"/>
</dbReference>
<keyword evidence="1" id="KW-1133">Transmembrane helix</keyword>
<accession>A0A953HZR7</accession>
<feature type="transmembrane region" description="Helical" evidence="1">
    <location>
        <begin position="12"/>
        <end position="33"/>
    </location>
</feature>
<sequence>MRKYEIEIKWGLIFIVATLIWMGIENVVGLHTVHIDKHMYYTNLFGIVAIILYVLALLDKRRNFYNNRMSWKQGFISGLIITLIIAAFSPLTQLIVHKIIAPSYFTNAIEYGASLGKDPETLAGYFNLRSYIVQSLFGTFSLGMVTSAVVALFVRRS</sequence>
<reference evidence="2" key="1">
    <citation type="submission" date="2021-06" db="EMBL/GenBank/DDBJ databases">
        <title>44 bacteria genomes isolated from Dapeng, Shenzhen.</title>
        <authorList>
            <person name="Zheng W."/>
            <person name="Yu S."/>
            <person name="Huang Y."/>
        </authorList>
    </citation>
    <scope>NUCLEOTIDE SEQUENCE</scope>
    <source>
        <strain evidence="2">DP5N28-2</strain>
    </source>
</reference>
<evidence type="ECO:0000313" key="2">
    <source>
        <dbReference type="EMBL" id="MBY5959716.1"/>
    </source>
</evidence>
<keyword evidence="1" id="KW-0472">Membrane</keyword>
<dbReference type="AlphaFoldDB" id="A0A953HZR7"/>
<gene>
    <name evidence="2" type="ORF">KUV50_16295</name>
</gene>
<keyword evidence="3" id="KW-1185">Reference proteome</keyword>
<comment type="caution">
    <text evidence="2">The sequence shown here is derived from an EMBL/GenBank/DDBJ whole genome shotgun (WGS) entry which is preliminary data.</text>
</comment>
<dbReference type="InterPro" id="IPR025250">
    <property type="entry name" value="DUF4199"/>
</dbReference>
<dbReference type="EMBL" id="JAHVHU010000017">
    <property type="protein sequence ID" value="MBY5959716.1"/>
    <property type="molecule type" value="Genomic_DNA"/>
</dbReference>
<evidence type="ECO:0000313" key="3">
    <source>
        <dbReference type="Proteomes" id="UP000753961"/>
    </source>
</evidence>
<proteinExistence type="predicted"/>